<evidence type="ECO:0000313" key="12">
    <source>
        <dbReference type="Proteomes" id="UP000240978"/>
    </source>
</evidence>
<comment type="subcellular location">
    <subcellularLocation>
        <location evidence="9">Cytoplasm</location>
    </subcellularLocation>
</comment>
<feature type="binding site" evidence="9">
    <location>
        <position position="97"/>
    </location>
    <ligand>
        <name>substrate</name>
    </ligand>
</feature>
<evidence type="ECO:0000256" key="10">
    <source>
        <dbReference type="SAM" id="Phobius"/>
    </source>
</evidence>
<feature type="binding site" evidence="9">
    <location>
        <begin position="113"/>
        <end position="115"/>
    </location>
    <ligand>
        <name>substrate</name>
    </ligand>
</feature>
<evidence type="ECO:0000256" key="3">
    <source>
        <dbReference type="ARBA" id="ARBA00022793"/>
    </source>
</evidence>
<keyword evidence="5 9" id="KW-0865">Zymogen</keyword>
<keyword evidence="12" id="KW-1185">Reference proteome</keyword>
<comment type="PTM">
    <text evidence="9">Is synthesized initially as an inactive proenzyme, which is activated by self-cleavage at a specific serine bond to produce a beta-subunit with a hydroxyl group at its C-terminus and an alpha-subunit with a pyruvoyl group at its N-terminus.</text>
</comment>
<evidence type="ECO:0000256" key="9">
    <source>
        <dbReference type="HAMAP-Rule" id="MF_00446"/>
    </source>
</evidence>
<keyword evidence="6 9" id="KW-0456">Lyase</keyword>
<feature type="chain" id="PRO_5015219876" description="Aspartate 1-decarboxylase alpha chain" evidence="9">
    <location>
        <begin position="65"/>
        <end position="154"/>
    </location>
</feature>
<dbReference type="GO" id="GO:0005829">
    <property type="term" value="C:cytosol"/>
    <property type="evidence" value="ECO:0007669"/>
    <property type="project" value="TreeGrafter"/>
</dbReference>
<dbReference type="Proteomes" id="UP000240978">
    <property type="component" value="Unassembled WGS sequence"/>
</dbReference>
<evidence type="ECO:0000256" key="8">
    <source>
        <dbReference type="ARBA" id="ARBA00023317"/>
    </source>
</evidence>
<accession>A0A2P8FF38</accession>
<reference evidence="11 12" key="1">
    <citation type="submission" date="2018-03" db="EMBL/GenBank/DDBJ databases">
        <title>Genomic Encyclopedia of Archaeal and Bacterial Type Strains, Phase II (KMG-II): from individual species to whole genera.</title>
        <authorList>
            <person name="Goeker M."/>
        </authorList>
    </citation>
    <scope>NUCLEOTIDE SEQUENCE [LARGE SCALE GENOMIC DNA]</scope>
    <source>
        <strain evidence="11 12">DSM 18107</strain>
    </source>
</reference>
<dbReference type="PANTHER" id="PTHR21012:SF0">
    <property type="entry name" value="ASPARTATE 1-DECARBOXYLASE"/>
    <property type="match status" value="1"/>
</dbReference>
<keyword evidence="2 9" id="KW-0566">Pantothenate biosynthesis</keyword>
<feature type="transmembrane region" description="Helical" evidence="10">
    <location>
        <begin position="20"/>
        <end position="43"/>
    </location>
</feature>
<keyword evidence="7 9" id="KW-0704">Schiff base</keyword>
<dbReference type="PANTHER" id="PTHR21012">
    <property type="entry name" value="ASPARTATE 1-DECARBOXYLASE"/>
    <property type="match status" value="1"/>
</dbReference>
<proteinExistence type="inferred from homology"/>
<evidence type="ECO:0000256" key="5">
    <source>
        <dbReference type="ARBA" id="ARBA00023145"/>
    </source>
</evidence>
<comment type="subunit">
    <text evidence="9">Heterooctamer of four alpha and four beta subunits.</text>
</comment>
<keyword evidence="3 9" id="KW-0210">Decarboxylase</keyword>
<dbReference type="EMBL" id="PYGK01000025">
    <property type="protein sequence ID" value="PSL20331.1"/>
    <property type="molecule type" value="Genomic_DNA"/>
</dbReference>
<dbReference type="InterPro" id="IPR009010">
    <property type="entry name" value="Asp_de-COase-like_dom_sf"/>
</dbReference>
<dbReference type="SUPFAM" id="SSF50692">
    <property type="entry name" value="ADC-like"/>
    <property type="match status" value="1"/>
</dbReference>
<evidence type="ECO:0000256" key="7">
    <source>
        <dbReference type="ARBA" id="ARBA00023270"/>
    </source>
</evidence>
<evidence type="ECO:0000256" key="2">
    <source>
        <dbReference type="ARBA" id="ARBA00022655"/>
    </source>
</evidence>
<evidence type="ECO:0000256" key="6">
    <source>
        <dbReference type="ARBA" id="ARBA00023239"/>
    </source>
</evidence>
<organism evidence="11 12">
    <name type="scientific">Chitinophaga ginsengisoli</name>
    <dbReference type="NCBI Taxonomy" id="363837"/>
    <lineage>
        <taxon>Bacteria</taxon>
        <taxon>Pseudomonadati</taxon>
        <taxon>Bacteroidota</taxon>
        <taxon>Chitinophagia</taxon>
        <taxon>Chitinophagales</taxon>
        <taxon>Chitinophagaceae</taxon>
        <taxon>Chitinophaga</taxon>
    </lineage>
</organism>
<dbReference type="GO" id="GO:0015940">
    <property type="term" value="P:pantothenate biosynthetic process"/>
    <property type="evidence" value="ECO:0007669"/>
    <property type="project" value="UniProtKB-UniRule"/>
</dbReference>
<dbReference type="CDD" id="cd06919">
    <property type="entry name" value="Asp_decarbox"/>
    <property type="match status" value="1"/>
</dbReference>
<dbReference type="GO" id="GO:0004068">
    <property type="term" value="F:aspartate 1-decarboxylase activity"/>
    <property type="evidence" value="ECO:0007669"/>
    <property type="project" value="UniProtKB-UniRule"/>
</dbReference>
<comment type="pathway">
    <text evidence="9">Cofactor biosynthesis; (R)-pantothenate biosynthesis; beta-alanine from L-aspartate: step 1/1.</text>
</comment>
<keyword evidence="10" id="KW-0472">Membrane</keyword>
<feature type="chain" id="PRO_5015219877" description="Aspartate 1-decarboxylase beta chain" evidence="9">
    <location>
        <begin position="1"/>
        <end position="64"/>
    </location>
</feature>
<keyword evidence="10" id="KW-1133">Transmembrane helix</keyword>
<dbReference type="NCBIfam" id="TIGR00223">
    <property type="entry name" value="panD"/>
    <property type="match status" value="1"/>
</dbReference>
<protein>
    <recommendedName>
        <fullName evidence="9">Aspartate 1-decarboxylase</fullName>
        <ecNumber evidence="9">4.1.1.11</ecNumber>
    </recommendedName>
    <alternativeName>
        <fullName evidence="9">Aspartate alpha-decarboxylase</fullName>
    </alternativeName>
    <component>
        <recommendedName>
            <fullName evidence="9">Aspartate 1-decarboxylase beta chain</fullName>
        </recommendedName>
    </component>
    <component>
        <recommendedName>
            <fullName evidence="9">Aspartate 1-decarboxylase alpha chain</fullName>
        </recommendedName>
    </component>
</protein>
<evidence type="ECO:0000256" key="4">
    <source>
        <dbReference type="ARBA" id="ARBA00022813"/>
    </source>
</evidence>
<dbReference type="InterPro" id="IPR003190">
    <property type="entry name" value="Asp_decarbox"/>
</dbReference>
<dbReference type="AlphaFoldDB" id="A0A2P8FF38"/>
<dbReference type="Pfam" id="PF02261">
    <property type="entry name" value="Asp_decarbox"/>
    <property type="match status" value="1"/>
</dbReference>
<comment type="caution">
    <text evidence="11">The sequence shown here is derived from an EMBL/GenBank/DDBJ whole genome shotgun (WGS) entry which is preliminary data.</text>
</comment>
<comment type="cofactor">
    <cofactor evidence="9">
        <name>pyruvate</name>
        <dbReference type="ChEBI" id="CHEBI:15361"/>
    </cofactor>
    <text evidence="9">Binds 1 pyruvoyl group covalently per subunit.</text>
</comment>
<keyword evidence="10" id="KW-0812">Transmembrane</keyword>
<gene>
    <name evidence="9" type="primary">panD</name>
    <name evidence="11" type="ORF">CLV42_12533</name>
</gene>
<dbReference type="UniPathway" id="UPA00028">
    <property type="reaction ID" value="UER00002"/>
</dbReference>
<keyword evidence="8 9" id="KW-0670">Pyruvate</keyword>
<feature type="modified residue" description="Pyruvic acid (Ser)" evidence="9">
    <location>
        <position position="65"/>
    </location>
</feature>
<comment type="catalytic activity">
    <reaction evidence="9">
        <text>L-aspartate + H(+) = beta-alanine + CO2</text>
        <dbReference type="Rhea" id="RHEA:19497"/>
        <dbReference type="ChEBI" id="CHEBI:15378"/>
        <dbReference type="ChEBI" id="CHEBI:16526"/>
        <dbReference type="ChEBI" id="CHEBI:29991"/>
        <dbReference type="ChEBI" id="CHEBI:57966"/>
        <dbReference type="EC" id="4.1.1.11"/>
    </reaction>
</comment>
<keyword evidence="1 9" id="KW-0963">Cytoplasm</keyword>
<keyword evidence="4 9" id="KW-0068">Autocatalytic cleavage</keyword>
<dbReference type="GO" id="GO:0006523">
    <property type="term" value="P:alanine biosynthetic process"/>
    <property type="evidence" value="ECO:0007669"/>
    <property type="project" value="InterPro"/>
</dbReference>
<name>A0A2P8FF38_9BACT</name>
<feature type="active site" description="Proton donor" evidence="9">
    <location>
        <position position="98"/>
    </location>
</feature>
<dbReference type="EC" id="4.1.1.11" evidence="9"/>
<evidence type="ECO:0000313" key="11">
    <source>
        <dbReference type="EMBL" id="PSL20331.1"/>
    </source>
</evidence>
<comment type="similarity">
    <text evidence="9">Belongs to the PanD family.</text>
</comment>
<sequence length="154" mass="17279">MPPVKRKQSRDDPPGQKQPYYIFSLILPLHQTHGSGIFFIMHIEVLKSKIHRAVITEANLHYVGSITIDEDLMDAANLIEYEKVQVVNVNNGERLETYIIKGKRGSGVVCMNGPAARLCAVGDTVIIISYATMDFEEAKKHTPIAIFPKENNKM</sequence>
<dbReference type="Gene3D" id="2.40.40.20">
    <property type="match status" value="1"/>
</dbReference>
<dbReference type="HAMAP" id="MF_00446">
    <property type="entry name" value="PanD"/>
    <property type="match status" value="1"/>
</dbReference>
<comment type="function">
    <text evidence="9">Catalyzes the pyruvoyl-dependent decarboxylation of aspartate to produce beta-alanine.</text>
</comment>
<evidence type="ECO:0000256" key="1">
    <source>
        <dbReference type="ARBA" id="ARBA00022490"/>
    </source>
</evidence>
<feature type="active site" description="Schiff-base intermediate with substrate; via pyruvic acid" evidence="9">
    <location>
        <position position="65"/>
    </location>
</feature>